<sequence>MAREENSKHDQLWMGYSQVFLEMDDLSLARWMAQTLGQLSGHAWRLSHPLLQTYELAAHTAHDRQIWLKGMAIIPAEYTAAECCRAPLLPVLSRDVFDVGLVCKHCGETCVKLDDLPGEMMQVFDTWSTCYDKAHSVAHWEDDGKKLPPDYDKLFELSAKSAEKLLAQAGSQLAPALLEIYPAVAWEDQDECLEVRPEDVDI</sequence>
<dbReference type="EMBL" id="UINC01000872">
    <property type="protein sequence ID" value="SUZ62466.1"/>
    <property type="molecule type" value="Genomic_DNA"/>
</dbReference>
<dbReference type="AlphaFoldDB" id="A0A381P6B5"/>
<gene>
    <name evidence="1" type="ORF">METZ01_LOCUS15320</name>
</gene>
<protein>
    <submittedName>
        <fullName evidence="1">Uncharacterized protein</fullName>
    </submittedName>
</protein>
<proteinExistence type="predicted"/>
<evidence type="ECO:0000313" key="1">
    <source>
        <dbReference type="EMBL" id="SUZ62466.1"/>
    </source>
</evidence>
<organism evidence="1">
    <name type="scientific">marine metagenome</name>
    <dbReference type="NCBI Taxonomy" id="408172"/>
    <lineage>
        <taxon>unclassified sequences</taxon>
        <taxon>metagenomes</taxon>
        <taxon>ecological metagenomes</taxon>
    </lineage>
</organism>
<reference evidence="1" key="1">
    <citation type="submission" date="2018-05" db="EMBL/GenBank/DDBJ databases">
        <authorList>
            <person name="Lanie J.A."/>
            <person name="Ng W.-L."/>
            <person name="Kazmierczak K.M."/>
            <person name="Andrzejewski T.M."/>
            <person name="Davidsen T.M."/>
            <person name="Wayne K.J."/>
            <person name="Tettelin H."/>
            <person name="Glass J.I."/>
            <person name="Rusch D."/>
            <person name="Podicherti R."/>
            <person name="Tsui H.-C.T."/>
            <person name="Winkler M.E."/>
        </authorList>
    </citation>
    <scope>NUCLEOTIDE SEQUENCE</scope>
</reference>
<name>A0A381P6B5_9ZZZZ</name>
<accession>A0A381P6B5</accession>